<evidence type="ECO:0000256" key="3">
    <source>
        <dbReference type="ARBA" id="ARBA00022840"/>
    </source>
</evidence>
<protein>
    <submittedName>
        <fullName evidence="4">Tubulin tyrosine ligase</fullName>
    </submittedName>
</protein>
<keyword evidence="1 4" id="KW-0436">Ligase</keyword>
<dbReference type="PANTHER" id="PTHR12241">
    <property type="entry name" value="TUBULIN POLYGLUTAMYLASE"/>
    <property type="match status" value="1"/>
</dbReference>
<evidence type="ECO:0000313" key="4">
    <source>
        <dbReference type="EMBL" id="GKT14465.1"/>
    </source>
</evidence>
<dbReference type="GO" id="GO:0016874">
    <property type="term" value="F:ligase activity"/>
    <property type="evidence" value="ECO:0007669"/>
    <property type="project" value="UniProtKB-KW"/>
</dbReference>
<accession>A0ABQ5JS33</accession>
<dbReference type="Gene3D" id="3.30.470.20">
    <property type="entry name" value="ATP-grasp fold, B domain"/>
    <property type="match status" value="1"/>
</dbReference>
<sequence>MSALDHDKRKSSYRVCLAHCKYPVIHEVIHKRGWKIVDDESQDWNLIWHDRSVPISTVMKLSPWQQLNHFPNTREIARKDYLARNMKRFQKRFPQSFSFFPLTFVFPSEIPQLRQFIKSYKYKLSKDLFISKPVRGSQGKGIRLLPDLSTFPSEPCVIQKYISNPLLINGKKCDLRLYVIIYSVNPLIILLHSHGIVRFASTKYSTDPKHIGQTTMHLTNYSLNKHYVKKESYVKVCTDDIHFTKPLEGKFPPHHHKTMLSTSLKWTLDKFNQYLFDIDVDVAKVWSDIADVIIKTVFVGSSHMKYNKTRAGMCFEVLGFDIMLDSKFKPWLIEVNHSPSYSCDSELDSIIKEKLLNDVFDLVHKRAISRRVVEKSERKAHKRRMFHAVTRTQSYLDGLVDRSTKDSSFQ</sequence>
<evidence type="ECO:0000256" key="2">
    <source>
        <dbReference type="ARBA" id="ARBA00022741"/>
    </source>
</evidence>
<gene>
    <name evidence="4" type="ORF">ADUPG1_010495</name>
</gene>
<dbReference type="Proteomes" id="UP001057375">
    <property type="component" value="Unassembled WGS sequence"/>
</dbReference>
<dbReference type="InterPro" id="IPR004344">
    <property type="entry name" value="TTL/TTLL_fam"/>
</dbReference>
<keyword evidence="5" id="KW-1185">Reference proteome</keyword>
<comment type="caution">
    <text evidence="4">The sequence shown here is derived from an EMBL/GenBank/DDBJ whole genome shotgun (WGS) entry which is preliminary data.</text>
</comment>
<dbReference type="EMBL" id="BQXS01011593">
    <property type="protein sequence ID" value="GKT14465.1"/>
    <property type="molecule type" value="Genomic_DNA"/>
</dbReference>
<dbReference type="SUPFAM" id="SSF56059">
    <property type="entry name" value="Glutathione synthetase ATP-binding domain-like"/>
    <property type="match status" value="1"/>
</dbReference>
<name>A0ABQ5JS33_9EUKA</name>
<keyword evidence="2" id="KW-0547">Nucleotide-binding</keyword>
<reference evidence="4" key="1">
    <citation type="submission" date="2022-03" db="EMBL/GenBank/DDBJ databases">
        <title>Draft genome sequence of Aduncisulcus paluster, a free-living microaerophilic Fornicata.</title>
        <authorList>
            <person name="Yuyama I."/>
            <person name="Kume K."/>
            <person name="Tamura T."/>
            <person name="Inagaki Y."/>
            <person name="Hashimoto T."/>
        </authorList>
    </citation>
    <scope>NUCLEOTIDE SEQUENCE</scope>
    <source>
        <strain evidence="4">NY0171</strain>
    </source>
</reference>
<evidence type="ECO:0000313" key="5">
    <source>
        <dbReference type="Proteomes" id="UP001057375"/>
    </source>
</evidence>
<organism evidence="4 5">
    <name type="scientific">Aduncisulcus paluster</name>
    <dbReference type="NCBI Taxonomy" id="2918883"/>
    <lineage>
        <taxon>Eukaryota</taxon>
        <taxon>Metamonada</taxon>
        <taxon>Carpediemonas-like organisms</taxon>
        <taxon>Aduncisulcus</taxon>
    </lineage>
</organism>
<evidence type="ECO:0000256" key="1">
    <source>
        <dbReference type="ARBA" id="ARBA00022598"/>
    </source>
</evidence>
<dbReference type="PROSITE" id="PS51221">
    <property type="entry name" value="TTL"/>
    <property type="match status" value="1"/>
</dbReference>
<dbReference type="PANTHER" id="PTHR12241:SF147">
    <property type="entry name" value="TUBULIN POLYGLUTAMYLASE TTLL7"/>
    <property type="match status" value="1"/>
</dbReference>
<dbReference type="Pfam" id="PF03133">
    <property type="entry name" value="TTL"/>
    <property type="match status" value="2"/>
</dbReference>
<proteinExistence type="predicted"/>
<keyword evidence="3" id="KW-0067">ATP-binding</keyword>